<keyword evidence="3" id="KW-0966">Cell projection</keyword>
<evidence type="ECO:0000256" key="2">
    <source>
        <dbReference type="ARBA" id="ARBA00022490"/>
    </source>
</evidence>
<evidence type="ECO:0000256" key="4">
    <source>
        <dbReference type="SAM" id="Coils"/>
    </source>
</evidence>
<dbReference type="PANTHER" id="PTHR19960:SF7">
    <property type="entry name" value="TEKTIN"/>
    <property type="match status" value="1"/>
</dbReference>
<evidence type="ECO:0000313" key="5">
    <source>
        <dbReference type="EMBL" id="CAG5120129.1"/>
    </source>
</evidence>
<dbReference type="EMBL" id="CAJHNH020000838">
    <property type="protein sequence ID" value="CAG5120129.1"/>
    <property type="molecule type" value="Genomic_DNA"/>
</dbReference>
<dbReference type="GO" id="GO:0005634">
    <property type="term" value="C:nucleus"/>
    <property type="evidence" value="ECO:0007669"/>
    <property type="project" value="TreeGrafter"/>
</dbReference>
<reference evidence="5" key="1">
    <citation type="submission" date="2021-04" db="EMBL/GenBank/DDBJ databases">
        <authorList>
            <consortium name="Molecular Ecology Group"/>
        </authorList>
    </citation>
    <scope>NUCLEOTIDE SEQUENCE</scope>
</reference>
<dbReference type="InterPro" id="IPR000435">
    <property type="entry name" value="Tektins"/>
</dbReference>
<sequence>MATVVRQVKRFQRSDWYTDAYTQATSADNQRTAAFDVCQEARFLRNETDCQTKWDQYSTEVRLADRVNNLRRWKDLLERNLRQLDQEIADLSEAKETAEGVLENLNLRTDVAVECLTLREGRRKIEVVADEPENELYKEFELIESWRKNVQQRIAEAFGQLCLLQEARQQVQSDLEDKTIAMGIDIDQYNLSDRSPGITFKPDPLRVPKGSTSILEWDERSRFTKEKAESELAASSKLRLELYHTLQQTANELDAQKQATEYAFRKRMHICKRAKDELEYQKATIIKEVTEHQSELRGLEESIRKRNRSTMKAETRMENRTYRPNKEMCFDAAHYGLVDEVKQLRATTVSLEEKLQQAHNALDALARNMDRLNDQISLKNQTLRLDQQCLDIRQKLNPPAQKGIENNLILTGIERMKSAVLA</sequence>
<feature type="coiled-coil region" evidence="4">
    <location>
        <begin position="67"/>
        <end position="108"/>
    </location>
</feature>
<dbReference type="GO" id="GO:0005930">
    <property type="term" value="C:axoneme"/>
    <property type="evidence" value="ECO:0007669"/>
    <property type="project" value="UniProtKB-SubCell"/>
</dbReference>
<dbReference type="Pfam" id="PF03148">
    <property type="entry name" value="Tektin"/>
    <property type="match status" value="1"/>
</dbReference>
<keyword evidence="4" id="KW-0175">Coiled coil</keyword>
<dbReference type="GO" id="GO:0015630">
    <property type="term" value="C:microtubule cytoskeleton"/>
    <property type="evidence" value="ECO:0007669"/>
    <property type="project" value="UniProtKB-UniRule"/>
</dbReference>
<organism evidence="5 6">
    <name type="scientific">Candidula unifasciata</name>
    <dbReference type="NCBI Taxonomy" id="100452"/>
    <lineage>
        <taxon>Eukaryota</taxon>
        <taxon>Metazoa</taxon>
        <taxon>Spiralia</taxon>
        <taxon>Lophotrochozoa</taxon>
        <taxon>Mollusca</taxon>
        <taxon>Gastropoda</taxon>
        <taxon>Heterobranchia</taxon>
        <taxon>Euthyneura</taxon>
        <taxon>Panpulmonata</taxon>
        <taxon>Eupulmonata</taxon>
        <taxon>Stylommatophora</taxon>
        <taxon>Helicina</taxon>
        <taxon>Helicoidea</taxon>
        <taxon>Geomitridae</taxon>
        <taxon>Candidula</taxon>
    </lineage>
</organism>
<protein>
    <recommendedName>
        <fullName evidence="3">Tektin</fullName>
    </recommendedName>
</protein>
<feature type="coiled-coil region" evidence="4">
    <location>
        <begin position="341"/>
        <end position="382"/>
    </location>
</feature>
<keyword evidence="3" id="KW-0969">Cilium</keyword>
<dbReference type="AlphaFoldDB" id="A0A8S3YT16"/>
<accession>A0A8S3YT16</accession>
<keyword evidence="3" id="KW-0282">Flagellum</keyword>
<dbReference type="Proteomes" id="UP000678393">
    <property type="component" value="Unassembled WGS sequence"/>
</dbReference>
<comment type="similarity">
    <text evidence="1 3">Belongs to the tektin family.</text>
</comment>
<dbReference type="PANTHER" id="PTHR19960">
    <property type="entry name" value="TEKTIN"/>
    <property type="match status" value="1"/>
</dbReference>
<name>A0A8S3YT16_9EUPU</name>
<evidence type="ECO:0000256" key="3">
    <source>
        <dbReference type="RuleBase" id="RU367040"/>
    </source>
</evidence>
<comment type="subcellular location">
    <subcellularLocation>
        <location evidence="3">Cytoplasm</location>
        <location evidence="3">Cytoskeleton</location>
        <location evidence="3">Cilium axoneme</location>
    </subcellularLocation>
</comment>
<dbReference type="GO" id="GO:0060271">
    <property type="term" value="P:cilium assembly"/>
    <property type="evidence" value="ECO:0007669"/>
    <property type="project" value="UniProtKB-UniRule"/>
</dbReference>
<evidence type="ECO:0000313" key="6">
    <source>
        <dbReference type="Proteomes" id="UP000678393"/>
    </source>
</evidence>
<gene>
    <name evidence="5" type="ORF">CUNI_LOCUS5687</name>
</gene>
<proteinExistence type="inferred from homology"/>
<keyword evidence="6" id="KW-1185">Reference proteome</keyword>
<evidence type="ECO:0000256" key="1">
    <source>
        <dbReference type="ARBA" id="ARBA00007209"/>
    </source>
</evidence>
<comment type="caution">
    <text evidence="5">The sequence shown here is derived from an EMBL/GenBank/DDBJ whole genome shotgun (WGS) entry which is preliminary data.</text>
</comment>
<dbReference type="PRINTS" id="PR00511">
    <property type="entry name" value="TEKTIN"/>
</dbReference>
<dbReference type="InterPro" id="IPR048256">
    <property type="entry name" value="Tektin-like"/>
</dbReference>
<dbReference type="OrthoDB" id="440745at2759"/>
<keyword evidence="2" id="KW-0963">Cytoplasm</keyword>
<dbReference type="GO" id="GO:0060294">
    <property type="term" value="P:cilium movement involved in cell motility"/>
    <property type="evidence" value="ECO:0007669"/>
    <property type="project" value="UniProtKB-UniRule"/>
</dbReference>